<evidence type="ECO:0000256" key="1">
    <source>
        <dbReference type="SAM" id="Phobius"/>
    </source>
</evidence>
<sequence>MTYDAESNKVVAGGTIAIVALIAGVYSAPSLLSKKESMKTASFIQSQENGKTVKQFEITVKTADHELKDGVCRNK</sequence>
<name>A0ABV9PZE6_9BACL</name>
<organism evidence="2 3">
    <name type="scientific">Effusibacillus consociatus</name>
    <dbReference type="NCBI Taxonomy" id="1117041"/>
    <lineage>
        <taxon>Bacteria</taxon>
        <taxon>Bacillati</taxon>
        <taxon>Bacillota</taxon>
        <taxon>Bacilli</taxon>
        <taxon>Bacillales</taxon>
        <taxon>Alicyclobacillaceae</taxon>
        <taxon>Effusibacillus</taxon>
    </lineage>
</organism>
<protein>
    <submittedName>
        <fullName evidence="2">Uncharacterized protein</fullName>
    </submittedName>
</protein>
<comment type="caution">
    <text evidence="2">The sequence shown here is derived from an EMBL/GenBank/DDBJ whole genome shotgun (WGS) entry which is preliminary data.</text>
</comment>
<evidence type="ECO:0000313" key="3">
    <source>
        <dbReference type="Proteomes" id="UP001596002"/>
    </source>
</evidence>
<feature type="transmembrane region" description="Helical" evidence="1">
    <location>
        <begin position="12"/>
        <end position="32"/>
    </location>
</feature>
<proteinExistence type="predicted"/>
<dbReference type="EMBL" id="JBHSHC010000044">
    <property type="protein sequence ID" value="MFC4767093.1"/>
    <property type="molecule type" value="Genomic_DNA"/>
</dbReference>
<keyword evidence="1" id="KW-1133">Transmembrane helix</keyword>
<keyword evidence="1" id="KW-0812">Transmembrane</keyword>
<keyword evidence="3" id="KW-1185">Reference proteome</keyword>
<evidence type="ECO:0000313" key="2">
    <source>
        <dbReference type="EMBL" id="MFC4767093.1"/>
    </source>
</evidence>
<keyword evidence="1" id="KW-0472">Membrane</keyword>
<dbReference type="Proteomes" id="UP001596002">
    <property type="component" value="Unassembled WGS sequence"/>
</dbReference>
<gene>
    <name evidence="2" type="ORF">ACFO8Q_06890</name>
</gene>
<accession>A0ABV9PZE6</accession>
<reference evidence="3" key="1">
    <citation type="journal article" date="2019" name="Int. J. Syst. Evol. Microbiol.">
        <title>The Global Catalogue of Microorganisms (GCM) 10K type strain sequencing project: providing services to taxonomists for standard genome sequencing and annotation.</title>
        <authorList>
            <consortium name="The Broad Institute Genomics Platform"/>
            <consortium name="The Broad Institute Genome Sequencing Center for Infectious Disease"/>
            <person name="Wu L."/>
            <person name="Ma J."/>
        </authorList>
    </citation>
    <scope>NUCLEOTIDE SEQUENCE [LARGE SCALE GENOMIC DNA]</scope>
    <source>
        <strain evidence="3">WYCCWR 12678</strain>
    </source>
</reference>